<keyword evidence="2" id="KW-1185">Reference proteome</keyword>
<evidence type="ECO:0000313" key="1">
    <source>
        <dbReference type="EMBL" id="KAG2434069.1"/>
    </source>
</evidence>
<evidence type="ECO:0000313" key="2">
    <source>
        <dbReference type="Proteomes" id="UP000650467"/>
    </source>
</evidence>
<gene>
    <name evidence="1" type="ORF">HXX76_007797</name>
</gene>
<accession>A0A835W201</accession>
<organism evidence="1 2">
    <name type="scientific">Chlamydomonas incerta</name>
    <dbReference type="NCBI Taxonomy" id="51695"/>
    <lineage>
        <taxon>Eukaryota</taxon>
        <taxon>Viridiplantae</taxon>
        <taxon>Chlorophyta</taxon>
        <taxon>core chlorophytes</taxon>
        <taxon>Chlorophyceae</taxon>
        <taxon>CS clade</taxon>
        <taxon>Chlamydomonadales</taxon>
        <taxon>Chlamydomonadaceae</taxon>
        <taxon>Chlamydomonas</taxon>
    </lineage>
</organism>
<name>A0A835W201_CHLIN</name>
<comment type="caution">
    <text evidence="1">The sequence shown here is derived from an EMBL/GenBank/DDBJ whole genome shotgun (WGS) entry which is preliminary data.</text>
</comment>
<reference evidence="1" key="1">
    <citation type="journal article" date="2020" name="bioRxiv">
        <title>Comparative genomics of Chlamydomonas.</title>
        <authorList>
            <person name="Craig R.J."/>
            <person name="Hasan A.R."/>
            <person name="Ness R.W."/>
            <person name="Keightley P.D."/>
        </authorList>
    </citation>
    <scope>NUCLEOTIDE SEQUENCE</scope>
    <source>
        <strain evidence="1">SAG 7.73</strain>
    </source>
</reference>
<dbReference type="EMBL" id="JAEHOC010000017">
    <property type="protein sequence ID" value="KAG2434069.1"/>
    <property type="molecule type" value="Genomic_DNA"/>
</dbReference>
<dbReference type="Proteomes" id="UP000650467">
    <property type="component" value="Unassembled WGS sequence"/>
</dbReference>
<proteinExistence type="predicted"/>
<sequence>MTAEEPIAQAKHQFLKLADGAAIGIKLKSPKLIIGPVELGLKGTIDVLEADEKGKFKKASSTSFQPALSIKDVFFRGRIELPLQLGGGDGANRWQPTWTNQVSYSKKIRLPFLNTELWRLQVTAALPGSAKEAGGLLGRGLLGVRISTAAEPLHSRTIVRSPPDYSLELRPRLGLPQSVYDRAGFPGSVYLKADAVLHVTDSEASLRAAKPQLTLRRLDAVVRLQRRRSAADAEDGSGAVVRYKPARVVRNVMHAARRLVVEDAEAEEEARHVRAAVKVARVLEAEAPPQPDAIDRAAAKAREWAHAILVNSCVATKHLQETAAVTGERLRQAVGMGGAATPAPAASAAKSR</sequence>
<dbReference type="OrthoDB" id="528183at2759"/>
<protein>
    <submittedName>
        <fullName evidence="1">Uncharacterized protein</fullName>
    </submittedName>
</protein>
<dbReference type="AlphaFoldDB" id="A0A835W201"/>